<dbReference type="InterPro" id="IPR052032">
    <property type="entry name" value="ATP-dep_AA_Ligase"/>
</dbReference>
<dbReference type="GO" id="GO:0016874">
    <property type="term" value="F:ligase activity"/>
    <property type="evidence" value="ECO:0007669"/>
    <property type="project" value="UniProtKB-KW"/>
</dbReference>
<evidence type="ECO:0000256" key="2">
    <source>
        <dbReference type="ARBA" id="ARBA00022741"/>
    </source>
</evidence>
<dbReference type="InterPro" id="IPR041472">
    <property type="entry name" value="BL00235/CARNS1_N"/>
</dbReference>
<evidence type="ECO:0000313" key="7">
    <source>
        <dbReference type="Proteomes" id="UP001244011"/>
    </source>
</evidence>
<dbReference type="GO" id="GO:0046872">
    <property type="term" value="F:metal ion binding"/>
    <property type="evidence" value="ECO:0007669"/>
    <property type="project" value="InterPro"/>
</dbReference>
<keyword evidence="7" id="KW-1185">Reference proteome</keyword>
<evidence type="ECO:0000256" key="3">
    <source>
        <dbReference type="ARBA" id="ARBA00022840"/>
    </source>
</evidence>
<dbReference type="InterPro" id="IPR013815">
    <property type="entry name" value="ATP_grasp_subdomain_1"/>
</dbReference>
<keyword evidence="3 4" id="KW-0067">ATP-binding</keyword>
<dbReference type="RefSeq" id="XP_060283833.1">
    <property type="nucleotide sequence ID" value="XM_060429888.1"/>
</dbReference>
<reference evidence="6" key="1">
    <citation type="submission" date="2023-06" db="EMBL/GenBank/DDBJ databases">
        <title>Genome-scale phylogeny and comparative genomics of the fungal order Sordariales.</title>
        <authorList>
            <consortium name="Lawrence Berkeley National Laboratory"/>
            <person name="Hensen N."/>
            <person name="Bonometti L."/>
            <person name="Westerberg I."/>
            <person name="Brannstrom I.O."/>
            <person name="Guillou S."/>
            <person name="Cros-Aarteil S."/>
            <person name="Calhoun S."/>
            <person name="Haridas S."/>
            <person name="Kuo A."/>
            <person name="Mondo S."/>
            <person name="Pangilinan J."/>
            <person name="Riley R."/>
            <person name="Labutti K."/>
            <person name="Andreopoulos B."/>
            <person name="Lipzen A."/>
            <person name="Chen C."/>
            <person name="Yanf M."/>
            <person name="Daum C."/>
            <person name="Ng V."/>
            <person name="Clum A."/>
            <person name="Steindorff A."/>
            <person name="Ohm R."/>
            <person name="Martin F."/>
            <person name="Silar P."/>
            <person name="Natvig D."/>
            <person name="Lalanne C."/>
            <person name="Gautier V."/>
            <person name="Ament-Velasquez S.L."/>
            <person name="Kruys A."/>
            <person name="Hutchinson M.I."/>
            <person name="Powell A.J."/>
            <person name="Barry K."/>
            <person name="Miller A.N."/>
            <person name="Grigoriev I.V."/>
            <person name="Debuchy R."/>
            <person name="Gladieux P."/>
            <person name="Thoren M.H."/>
            <person name="Johannesson H."/>
        </authorList>
    </citation>
    <scope>NUCLEOTIDE SEQUENCE</scope>
    <source>
        <strain evidence="6">8032-3</strain>
    </source>
</reference>
<proteinExistence type="predicted"/>
<dbReference type="SUPFAM" id="SSF56059">
    <property type="entry name" value="Glutathione synthetase ATP-binding domain-like"/>
    <property type="match status" value="1"/>
</dbReference>
<dbReference type="InterPro" id="IPR011761">
    <property type="entry name" value="ATP-grasp"/>
</dbReference>
<evidence type="ECO:0000259" key="5">
    <source>
        <dbReference type="PROSITE" id="PS50975"/>
    </source>
</evidence>
<evidence type="ECO:0000256" key="1">
    <source>
        <dbReference type="ARBA" id="ARBA00022598"/>
    </source>
</evidence>
<gene>
    <name evidence="6" type="ORF">QBC33DRAFT_558462</name>
</gene>
<dbReference type="EMBL" id="MU839007">
    <property type="protein sequence ID" value="KAK1767620.1"/>
    <property type="molecule type" value="Genomic_DNA"/>
</dbReference>
<dbReference type="PROSITE" id="PS50975">
    <property type="entry name" value="ATP_GRASP"/>
    <property type="match status" value="1"/>
</dbReference>
<dbReference type="Gene3D" id="3.30.1490.20">
    <property type="entry name" value="ATP-grasp fold, A domain"/>
    <property type="match status" value="1"/>
</dbReference>
<evidence type="ECO:0000256" key="4">
    <source>
        <dbReference type="PROSITE-ProRule" id="PRU00409"/>
    </source>
</evidence>
<comment type="caution">
    <text evidence="6">The sequence shown here is derived from an EMBL/GenBank/DDBJ whole genome shotgun (WGS) entry which is preliminary data.</text>
</comment>
<feature type="domain" description="ATP-grasp" evidence="5">
    <location>
        <begin position="329"/>
        <end position="570"/>
    </location>
</feature>
<dbReference type="Pfam" id="PF18130">
    <property type="entry name" value="ATPgrasp_N"/>
    <property type="match status" value="1"/>
</dbReference>
<name>A0AAJ0C0C8_9PEZI</name>
<dbReference type="Gene3D" id="3.30.470.20">
    <property type="entry name" value="ATP-grasp fold, B domain"/>
    <property type="match status" value="1"/>
</dbReference>
<dbReference type="Proteomes" id="UP001244011">
    <property type="component" value="Unassembled WGS sequence"/>
</dbReference>
<dbReference type="GO" id="GO:0005524">
    <property type="term" value="F:ATP binding"/>
    <property type="evidence" value="ECO:0007669"/>
    <property type="project" value="UniProtKB-UniRule"/>
</dbReference>
<keyword evidence="2 4" id="KW-0547">Nucleotide-binding</keyword>
<dbReference type="PANTHER" id="PTHR43585">
    <property type="entry name" value="FUMIPYRROLE BIOSYNTHESIS PROTEIN C"/>
    <property type="match status" value="1"/>
</dbReference>
<dbReference type="PANTHER" id="PTHR43585:SF2">
    <property type="entry name" value="ATP-GRASP ENZYME FSQD"/>
    <property type="match status" value="1"/>
</dbReference>
<dbReference type="Pfam" id="PF13535">
    <property type="entry name" value="ATP-grasp_4"/>
    <property type="match status" value="1"/>
</dbReference>
<evidence type="ECO:0000313" key="6">
    <source>
        <dbReference type="EMBL" id="KAK1767620.1"/>
    </source>
</evidence>
<dbReference type="Gene3D" id="3.40.50.20">
    <property type="match status" value="1"/>
</dbReference>
<sequence length="677" mass="74537">MGESSEALVSDTHLAELRSEDGSVVVRAAWSWSQDRSTATRYGSNFVDFVIESFYVTPGANAGAEAMHNCGEFNSLISQPAGGQATEPVEIATPCKALYFIWQALLKPPDAPQPRPMKFILPPEDGYIVRNDFVEEMMRGCQLTLEARGFIGPRQHCASAHPASTDGSASNLLHLLQRSVGVVVAKDGSALKLLKDELVNRISWPWLVPTPIEPTRIVVIGEKRERRFCERFYDAAKACGVSVIVMDKPGHWLQDPAGMGASYREDFVPFTGFTFDDLPERIVQAIRRLPYQVDGIMTTMDPLLSGVARAAEMLGLPAAPAESYRRATDKYETRRLQKTATTLTVASLEDLASHLESLPEPLRYPLIVKPTRSHGSFGVSRVENESELVDAVRHALSSAADQHRLFGLRTSDAKAIVETYCEGPEVDVNFVLWNGELLFSEVVDNFPCSGDSALTSSKTEQFVETGSAWPSGLPQDENKMLRTDLLKIVRQLGFHSGVIHVEAKVQNSAVEWHMDDDGVLDLQARTGATAHGASSFLLEVNPRPPGHTDSMGSAYVNGVDYYALHIMHTIGDEARFCSLAGGFRVGPQYHYATSPLPIHSATGGRMPCDLNLEDYGLAKHTVMLRPFFKAGDTVPSPEDLRFPWLGFVMLCSTTSRRDLLEKVAIARDKIVIKLEQM</sequence>
<dbReference type="AlphaFoldDB" id="A0AAJ0C0C8"/>
<accession>A0AAJ0C0C8</accession>
<keyword evidence="1" id="KW-0436">Ligase</keyword>
<dbReference type="GeneID" id="85313075"/>
<organism evidence="6 7">
    <name type="scientific">Phialemonium atrogriseum</name>
    <dbReference type="NCBI Taxonomy" id="1093897"/>
    <lineage>
        <taxon>Eukaryota</taxon>
        <taxon>Fungi</taxon>
        <taxon>Dikarya</taxon>
        <taxon>Ascomycota</taxon>
        <taxon>Pezizomycotina</taxon>
        <taxon>Sordariomycetes</taxon>
        <taxon>Sordariomycetidae</taxon>
        <taxon>Cephalothecales</taxon>
        <taxon>Cephalothecaceae</taxon>
        <taxon>Phialemonium</taxon>
    </lineage>
</organism>
<protein>
    <recommendedName>
        <fullName evidence="5">ATP-grasp domain-containing protein</fullName>
    </recommendedName>
</protein>